<gene>
    <name evidence="2" type="ORF">GLX27_000370</name>
</gene>
<evidence type="ECO:0000313" key="2">
    <source>
        <dbReference type="EMBL" id="WFD45746.1"/>
    </source>
</evidence>
<organism evidence="2 3">
    <name type="scientific">Malassezia furfur</name>
    <name type="common">Pityriasis versicolor infection agent</name>
    <name type="synonym">Pityrosporum furfur</name>
    <dbReference type="NCBI Taxonomy" id="55194"/>
    <lineage>
        <taxon>Eukaryota</taxon>
        <taxon>Fungi</taxon>
        <taxon>Dikarya</taxon>
        <taxon>Basidiomycota</taxon>
        <taxon>Ustilaginomycotina</taxon>
        <taxon>Malasseziomycetes</taxon>
        <taxon>Malasseziales</taxon>
        <taxon>Malasseziaceae</taxon>
        <taxon>Malassezia</taxon>
    </lineage>
</organism>
<feature type="region of interest" description="Disordered" evidence="1">
    <location>
        <begin position="1"/>
        <end position="26"/>
    </location>
</feature>
<reference evidence="2 3" key="1">
    <citation type="journal article" date="2020" name="Elife">
        <title>Loss of centromere function drives karyotype evolution in closely related Malassezia species.</title>
        <authorList>
            <person name="Sankaranarayanan S.R."/>
            <person name="Ianiri G."/>
            <person name="Coelho M.A."/>
            <person name="Reza M.H."/>
            <person name="Thimmappa B.C."/>
            <person name="Ganguly P."/>
            <person name="Vadnala R.N."/>
            <person name="Sun S."/>
            <person name="Siddharthan R."/>
            <person name="Tellgren-Roth C."/>
            <person name="Dawson T.L."/>
            <person name="Heitman J."/>
            <person name="Sanyal K."/>
        </authorList>
    </citation>
    <scope>NUCLEOTIDE SEQUENCE [LARGE SCALE GENOMIC DNA]</scope>
    <source>
        <strain evidence="2">CBS14141</strain>
    </source>
</reference>
<name>A0ABY8EJ45_MALFU</name>
<evidence type="ECO:0000313" key="3">
    <source>
        <dbReference type="Proteomes" id="UP000818624"/>
    </source>
</evidence>
<proteinExistence type="predicted"/>
<dbReference type="Proteomes" id="UP000818624">
    <property type="component" value="Chromosome 1"/>
</dbReference>
<sequence length="204" mass="23270">MTEDDKRAASTASSAKDASNESDIFTEKYSARDGKEDWDVLDEEKWSMYSRLESFRRFVAWCRGEGWRGYENYIGAPILYPNCTNETIEQVANSPEVQRTIQSIAQARVTAMLACVHNGKISPEYVRAYLKNPNMDDEPVVDTDHLSAPKPLEDYIKGPLKPGHSAEQDFFTKMRTRLEFELANRAREIVEDSAARMDSYVTAH</sequence>
<protein>
    <submittedName>
        <fullName evidence="2">Uncharacterized protein</fullName>
    </submittedName>
</protein>
<evidence type="ECO:0000256" key="1">
    <source>
        <dbReference type="SAM" id="MobiDB-lite"/>
    </source>
</evidence>
<keyword evidence="3" id="KW-1185">Reference proteome</keyword>
<accession>A0ABY8EJ45</accession>
<dbReference type="EMBL" id="CP046234">
    <property type="protein sequence ID" value="WFD45746.1"/>
    <property type="molecule type" value="Genomic_DNA"/>
</dbReference>